<sequence length="293" mass="29947">MKPLLPSKSGAASKAQRTGRSAAGADGEHRPQPGPLATFARFVLCGGGVGLASGPAVALMAALMPWAMANALVTAASTLLCTELHARFTFQAGRRAGWRQHWQSAGSASAAYVMTCAATFFLHLLQPSAGMLSEQVVYLGASGLAGIGRFLVLHLVVFAGSSAAVQDDGPAGVRQAGEVTSRRVATSRPRAAQPTSEPSCAGVRTAAAVSTVQAGMPPGRSGRSASASAPRPLLRLVRPRCVPAATGAEGLPHSAKPAEGLLEVDRARGTAPPRFAEPRGCRQRPARSPSTSS</sequence>
<dbReference type="AlphaFoldDB" id="A0A8I0NY57"/>
<evidence type="ECO:0000256" key="1">
    <source>
        <dbReference type="SAM" id="MobiDB-lite"/>
    </source>
</evidence>
<dbReference type="EMBL" id="JADBGF010000001">
    <property type="protein sequence ID" value="MBE1593964.1"/>
    <property type="molecule type" value="Genomic_DNA"/>
</dbReference>
<evidence type="ECO:0000256" key="2">
    <source>
        <dbReference type="SAM" id="Phobius"/>
    </source>
</evidence>
<evidence type="ECO:0000313" key="4">
    <source>
        <dbReference type="Proteomes" id="UP000629287"/>
    </source>
</evidence>
<feature type="compositionally biased region" description="Low complexity" evidence="1">
    <location>
        <begin position="217"/>
        <end position="232"/>
    </location>
</feature>
<feature type="transmembrane region" description="Helical" evidence="2">
    <location>
        <begin position="105"/>
        <end position="125"/>
    </location>
</feature>
<feature type="transmembrane region" description="Helical" evidence="2">
    <location>
        <begin position="39"/>
        <end position="60"/>
    </location>
</feature>
<feature type="region of interest" description="Disordered" evidence="1">
    <location>
        <begin position="167"/>
        <end position="199"/>
    </location>
</feature>
<reference evidence="3 4" key="1">
    <citation type="submission" date="2020-10" db="EMBL/GenBank/DDBJ databases">
        <title>Sequencing the genomes of 1000 actinobacteria strains.</title>
        <authorList>
            <person name="Klenk H.-P."/>
        </authorList>
    </citation>
    <scope>NUCLEOTIDE SEQUENCE [LARGE SCALE GENOMIC DNA]</scope>
    <source>
        <strain evidence="3 4">DSM 41803</strain>
    </source>
</reference>
<accession>A0A8I0NY57</accession>
<dbReference type="Proteomes" id="UP000629287">
    <property type="component" value="Unassembled WGS sequence"/>
</dbReference>
<keyword evidence="2" id="KW-0812">Transmembrane</keyword>
<feature type="region of interest" description="Disordered" evidence="1">
    <location>
        <begin position="213"/>
        <end position="232"/>
    </location>
</feature>
<comment type="caution">
    <text evidence="3">The sequence shown here is derived from an EMBL/GenBank/DDBJ whole genome shotgun (WGS) entry which is preliminary data.</text>
</comment>
<name>A0A8I0NY57_9ACTN</name>
<feature type="region of interest" description="Disordered" evidence="1">
    <location>
        <begin position="245"/>
        <end position="293"/>
    </location>
</feature>
<keyword evidence="2" id="KW-0472">Membrane</keyword>
<organism evidence="3 4">
    <name type="scientific">Streptomyces stelliscabiei</name>
    <dbReference type="NCBI Taxonomy" id="146820"/>
    <lineage>
        <taxon>Bacteria</taxon>
        <taxon>Bacillati</taxon>
        <taxon>Actinomycetota</taxon>
        <taxon>Actinomycetes</taxon>
        <taxon>Kitasatosporales</taxon>
        <taxon>Streptomycetaceae</taxon>
        <taxon>Streptomyces</taxon>
    </lineage>
</organism>
<proteinExistence type="predicted"/>
<evidence type="ECO:0000313" key="3">
    <source>
        <dbReference type="EMBL" id="MBE1593964.1"/>
    </source>
</evidence>
<keyword evidence="4" id="KW-1185">Reference proteome</keyword>
<protein>
    <submittedName>
        <fullName evidence="3">Putative flippase GtrA</fullName>
    </submittedName>
</protein>
<feature type="region of interest" description="Disordered" evidence="1">
    <location>
        <begin position="1"/>
        <end position="32"/>
    </location>
</feature>
<feature type="transmembrane region" description="Helical" evidence="2">
    <location>
        <begin position="137"/>
        <end position="158"/>
    </location>
</feature>
<gene>
    <name evidence="3" type="ORF">H4687_000093</name>
</gene>
<keyword evidence="2" id="KW-1133">Transmembrane helix</keyword>